<comment type="caution">
    <text evidence="2">The sequence shown here is derived from an EMBL/GenBank/DDBJ whole genome shotgun (WGS) entry which is preliminary data.</text>
</comment>
<reference evidence="2 3" key="1">
    <citation type="submission" date="2016-11" db="EMBL/GenBank/DDBJ databases">
        <title>Draft Genome Sequences of Nine Cyanobacterial Strains from Diverse Habitats.</title>
        <authorList>
            <person name="Zhu T."/>
            <person name="Hou S."/>
            <person name="Lu X."/>
            <person name="Hess W.R."/>
        </authorList>
    </citation>
    <scope>NUCLEOTIDE SEQUENCE [LARGE SCALE GENOMIC DNA]</scope>
    <source>
        <strain evidence="2 3">NIES-30</strain>
    </source>
</reference>
<accession>A0A1U7JAH3</accession>
<dbReference type="SUPFAM" id="SSF52540">
    <property type="entry name" value="P-loop containing nucleoside triphosphate hydrolases"/>
    <property type="match status" value="1"/>
</dbReference>
<protein>
    <recommendedName>
        <fullName evidence="1">Orc1-like AAA ATPase domain-containing protein</fullName>
    </recommendedName>
</protein>
<dbReference type="EMBL" id="MRCG01000001">
    <property type="protein sequence ID" value="OKH50726.1"/>
    <property type="molecule type" value="Genomic_DNA"/>
</dbReference>
<dbReference type="InterPro" id="IPR027417">
    <property type="entry name" value="P-loop_NTPase"/>
</dbReference>
<evidence type="ECO:0000313" key="3">
    <source>
        <dbReference type="Proteomes" id="UP000185557"/>
    </source>
</evidence>
<organism evidence="2 3">
    <name type="scientific">Phormidium tenue NIES-30</name>
    <dbReference type="NCBI Taxonomy" id="549789"/>
    <lineage>
        <taxon>Bacteria</taxon>
        <taxon>Bacillati</taxon>
        <taxon>Cyanobacteriota</taxon>
        <taxon>Cyanophyceae</taxon>
        <taxon>Oscillatoriophycideae</taxon>
        <taxon>Oscillatoriales</taxon>
        <taxon>Oscillatoriaceae</taxon>
        <taxon>Phormidium</taxon>
    </lineage>
</organism>
<dbReference type="RefSeq" id="WP_073606541.1">
    <property type="nucleotide sequence ID" value="NZ_MRCG01000001.1"/>
</dbReference>
<sequence length="466" mass="52858">MSKKRDRLKASLKGLELVEDTIRQRGWGRQSAAWYDRAHVSLATLRRFWQRIPISADYFKAICEAAQVDWQQVADRTPPSAKPALSDNYYGEVWVGRAALLDELVERSQTHCRLLLITGMTGVGKTALVNQLRHRLAPSLPNQRCITFDARDQTSFSQIAPSLSDSPVETASLLPEERVSTVVNQLATQPSLLVLDGLEAALQGNEDTGWSEFKDAEWKQFFHRLLAAQACKSVVLVATQEFPVELRSLGSRYQSIWHCASLKGLAPPEQMLLFEQLGLEPKADSLTQDRLRRIGAAYEGHPLTLQIIAGEILNAPFHGNFDAYWSTYGQEIERLEQVAQALPVEGEDDGLRLDSCTRRLRQIVRQRVEASFDRLRQEVPLAYWLLCLGSVYRRPVVEAFWLNLLAPLQPNLDQQQLMVDALLDRYLVEDLIEQGQLHLRQHNLIRSTALSHLRHLRTRDDNPASS</sequence>
<evidence type="ECO:0000313" key="2">
    <source>
        <dbReference type="EMBL" id="OKH50726.1"/>
    </source>
</evidence>
<proteinExistence type="predicted"/>
<name>A0A1U7JAH3_9CYAN</name>
<dbReference type="Proteomes" id="UP000185557">
    <property type="component" value="Unassembled WGS sequence"/>
</dbReference>
<dbReference type="InterPro" id="IPR041664">
    <property type="entry name" value="AAA_16"/>
</dbReference>
<dbReference type="OrthoDB" id="525952at2"/>
<evidence type="ECO:0000259" key="1">
    <source>
        <dbReference type="Pfam" id="PF13191"/>
    </source>
</evidence>
<dbReference type="Gene3D" id="3.40.50.300">
    <property type="entry name" value="P-loop containing nucleotide triphosphate hydrolases"/>
    <property type="match status" value="1"/>
</dbReference>
<feature type="domain" description="Orc1-like AAA ATPase" evidence="1">
    <location>
        <begin position="94"/>
        <end position="201"/>
    </location>
</feature>
<dbReference type="PRINTS" id="PR00364">
    <property type="entry name" value="DISEASERSIST"/>
</dbReference>
<gene>
    <name evidence="2" type="ORF">NIES30_01120</name>
</gene>
<keyword evidence="3" id="KW-1185">Reference proteome</keyword>
<dbReference type="STRING" id="549789.NIES30_01120"/>
<dbReference type="Pfam" id="PF13191">
    <property type="entry name" value="AAA_16"/>
    <property type="match status" value="1"/>
</dbReference>
<dbReference type="AlphaFoldDB" id="A0A1U7JAH3"/>